<dbReference type="Proteomes" id="UP000002931">
    <property type="component" value="Unassembled WGS sequence"/>
</dbReference>
<dbReference type="GO" id="GO:0004157">
    <property type="term" value="F:dihydropyrimidinase activity"/>
    <property type="evidence" value="ECO:0007669"/>
    <property type="project" value="UniProtKB-EC"/>
</dbReference>
<accession>A3VH33</accession>
<comment type="caution">
    <text evidence="1">The sequence shown here is derived from an EMBL/GenBank/DDBJ whole genome shotgun (WGS) entry which is preliminary data.</text>
</comment>
<evidence type="ECO:0000313" key="1">
    <source>
        <dbReference type="EMBL" id="EAQ12588.1"/>
    </source>
</evidence>
<dbReference type="HOGENOM" id="CLU_2423442_0_0_5"/>
<dbReference type="AlphaFoldDB" id="A3VH33"/>
<organism evidence="1 2">
    <name type="scientific">Maritimibacter alkaliphilus HTCC2654</name>
    <dbReference type="NCBI Taxonomy" id="314271"/>
    <lineage>
        <taxon>Bacteria</taxon>
        <taxon>Pseudomonadati</taxon>
        <taxon>Pseudomonadota</taxon>
        <taxon>Alphaproteobacteria</taxon>
        <taxon>Rhodobacterales</taxon>
        <taxon>Roseobacteraceae</taxon>
        <taxon>Maritimibacter</taxon>
    </lineage>
</organism>
<proteinExistence type="predicted"/>
<gene>
    <name evidence="1" type="ORF">RB2654_14920</name>
</gene>
<dbReference type="STRING" id="314271.RB2654_14920"/>
<sequence>MPRTRRTVRRDRKLVVTRRHHRFLGHEGKDDGRPAGEKDVARIAPRDDVEPHDTGIEGFGLVEVVDINRGLEHAGGCCGARHPLHARRRDA</sequence>
<dbReference type="EC" id="3.5.2.2" evidence="1"/>
<protein>
    <submittedName>
        <fullName evidence="1">Dihydropyrimidinase</fullName>
        <ecNumber evidence="1">3.5.2.2</ecNumber>
    </submittedName>
</protein>
<name>A3VH33_9RHOB</name>
<reference evidence="1 2" key="1">
    <citation type="journal article" date="2010" name="J. Bacteriol.">
        <title>Genome sequences of Pelagibaca bermudensis HTCC2601T and Maritimibacter alkaliphilus HTCC2654T, the type strains of two marine Roseobacter genera.</title>
        <authorList>
            <person name="Thrash J.C."/>
            <person name="Cho J.C."/>
            <person name="Ferriera S."/>
            <person name="Johnson J."/>
            <person name="Vergin K.L."/>
            <person name="Giovannoni S.J."/>
        </authorList>
    </citation>
    <scope>NUCLEOTIDE SEQUENCE [LARGE SCALE GENOMIC DNA]</scope>
    <source>
        <strain evidence="1 2">HTCC2654</strain>
    </source>
</reference>
<evidence type="ECO:0000313" key="2">
    <source>
        <dbReference type="Proteomes" id="UP000002931"/>
    </source>
</evidence>
<dbReference type="EMBL" id="AAMT01000008">
    <property type="protein sequence ID" value="EAQ12588.1"/>
    <property type="molecule type" value="Genomic_DNA"/>
</dbReference>
<keyword evidence="1" id="KW-0378">Hydrolase</keyword>
<keyword evidence="2" id="KW-1185">Reference proteome</keyword>